<evidence type="ECO:0000313" key="2">
    <source>
        <dbReference type="Proteomes" id="UP000836387"/>
    </source>
</evidence>
<name>A0ACA9U6L4_BIOOC</name>
<dbReference type="Proteomes" id="UP000836387">
    <property type="component" value="Unassembled WGS sequence"/>
</dbReference>
<reference evidence="1" key="2">
    <citation type="submission" date="2021-10" db="EMBL/GenBank/DDBJ databases">
        <authorList>
            <person name="Piombo E."/>
        </authorList>
    </citation>
    <scope>NUCLEOTIDE SEQUENCE</scope>
</reference>
<keyword evidence="2" id="KW-1185">Reference proteome</keyword>
<proteinExistence type="predicted"/>
<gene>
    <name evidence="1" type="ORF">CRV2_00015867</name>
</gene>
<dbReference type="EMBL" id="CADEHS020000026">
    <property type="protein sequence ID" value="CAG9948674.1"/>
    <property type="molecule type" value="Genomic_DNA"/>
</dbReference>
<organism evidence="1 2">
    <name type="scientific">Clonostachys rosea f. rosea IK726</name>
    <dbReference type="NCBI Taxonomy" id="1349383"/>
    <lineage>
        <taxon>Eukaryota</taxon>
        <taxon>Fungi</taxon>
        <taxon>Dikarya</taxon>
        <taxon>Ascomycota</taxon>
        <taxon>Pezizomycotina</taxon>
        <taxon>Sordariomycetes</taxon>
        <taxon>Hypocreomycetidae</taxon>
        <taxon>Hypocreales</taxon>
        <taxon>Bionectriaceae</taxon>
        <taxon>Clonostachys</taxon>
    </lineage>
</organism>
<sequence>MQAKDHLSTRALENLSREVNWRDLRKTLSKPYDSVIRPDGRKHSHAPGVLEGLFLQQYVKVIGPWLDAFDVDKYFSQVVPLEALGSPLLRTSISAVAAKQLGNLHALDSIDIDAYQRRILAEYARLCPLDMLFQAARFYDKAIRHILHMLQSLNSPHQRLNHHIIGSYQLLQIGTGSGSTPSGVDYEKLERAREATFWNLVFFDITNSFVTGSQMTLKVSNSTNLWTQFGLPMLQRAGQSYPSCLGEDSSGPKMDEKTSCQAALWLCSRVINDIATRGAVGAAFATYGVEDEFHRSLG</sequence>
<reference evidence="1" key="1">
    <citation type="submission" date="2020-04" db="EMBL/GenBank/DDBJ databases">
        <authorList>
            <person name="Broberg M."/>
        </authorList>
    </citation>
    <scope>NUCLEOTIDE SEQUENCE</scope>
</reference>
<evidence type="ECO:0000313" key="1">
    <source>
        <dbReference type="EMBL" id="CAG9948674.1"/>
    </source>
</evidence>
<comment type="caution">
    <text evidence="1">The sequence shown here is derived from an EMBL/GenBank/DDBJ whole genome shotgun (WGS) entry which is preliminary data.</text>
</comment>
<accession>A0ACA9U6L4</accession>
<protein>
    <submittedName>
        <fullName evidence="1">Uncharacterized protein</fullName>
    </submittedName>
</protein>